<proteinExistence type="predicted"/>
<evidence type="ECO:0000256" key="1">
    <source>
        <dbReference type="SAM" id="Phobius"/>
    </source>
</evidence>
<dbReference type="EMBL" id="JAULSW010000001">
    <property type="protein sequence ID" value="KAK3393073.1"/>
    <property type="molecule type" value="Genomic_DNA"/>
</dbReference>
<evidence type="ECO:0008006" key="4">
    <source>
        <dbReference type="Google" id="ProtNLM"/>
    </source>
</evidence>
<keyword evidence="1" id="KW-0472">Membrane</keyword>
<evidence type="ECO:0000313" key="3">
    <source>
        <dbReference type="Proteomes" id="UP001285441"/>
    </source>
</evidence>
<keyword evidence="3" id="KW-1185">Reference proteome</keyword>
<accession>A0AAE0P477</accession>
<dbReference type="Proteomes" id="UP001285441">
    <property type="component" value="Unassembled WGS sequence"/>
</dbReference>
<name>A0AAE0P477_9PEZI</name>
<protein>
    <recommendedName>
        <fullName evidence="4">Tetraspanin</fullName>
    </recommendedName>
</protein>
<keyword evidence="1" id="KW-1133">Transmembrane helix</keyword>
<reference evidence="2" key="1">
    <citation type="journal article" date="2023" name="Mol. Phylogenet. Evol.">
        <title>Genome-scale phylogeny and comparative genomics of the fungal order Sordariales.</title>
        <authorList>
            <person name="Hensen N."/>
            <person name="Bonometti L."/>
            <person name="Westerberg I."/>
            <person name="Brannstrom I.O."/>
            <person name="Guillou S."/>
            <person name="Cros-Aarteil S."/>
            <person name="Calhoun S."/>
            <person name="Haridas S."/>
            <person name="Kuo A."/>
            <person name="Mondo S."/>
            <person name="Pangilinan J."/>
            <person name="Riley R."/>
            <person name="LaButti K."/>
            <person name="Andreopoulos B."/>
            <person name="Lipzen A."/>
            <person name="Chen C."/>
            <person name="Yan M."/>
            <person name="Daum C."/>
            <person name="Ng V."/>
            <person name="Clum A."/>
            <person name="Steindorff A."/>
            <person name="Ohm R.A."/>
            <person name="Martin F."/>
            <person name="Silar P."/>
            <person name="Natvig D.O."/>
            <person name="Lalanne C."/>
            <person name="Gautier V."/>
            <person name="Ament-Velasquez S.L."/>
            <person name="Kruys A."/>
            <person name="Hutchinson M.I."/>
            <person name="Powell A.J."/>
            <person name="Barry K."/>
            <person name="Miller A.N."/>
            <person name="Grigoriev I.V."/>
            <person name="Debuchy R."/>
            <person name="Gladieux P."/>
            <person name="Hiltunen Thoren M."/>
            <person name="Johannesson H."/>
        </authorList>
    </citation>
    <scope>NUCLEOTIDE SEQUENCE</scope>
    <source>
        <strain evidence="2">CBS 232.78</strain>
    </source>
</reference>
<feature type="transmembrane region" description="Helical" evidence="1">
    <location>
        <begin position="181"/>
        <end position="203"/>
    </location>
</feature>
<gene>
    <name evidence="2" type="ORF">B0H63DRAFT_8769</name>
</gene>
<keyword evidence="1" id="KW-0812">Transmembrane</keyword>
<feature type="transmembrane region" description="Helical" evidence="1">
    <location>
        <begin position="7"/>
        <end position="33"/>
    </location>
</feature>
<dbReference type="AlphaFoldDB" id="A0AAE0P477"/>
<feature type="transmembrane region" description="Helical" evidence="1">
    <location>
        <begin position="86"/>
        <end position="107"/>
    </location>
</feature>
<organism evidence="2 3">
    <name type="scientific">Podospora didyma</name>
    <dbReference type="NCBI Taxonomy" id="330526"/>
    <lineage>
        <taxon>Eukaryota</taxon>
        <taxon>Fungi</taxon>
        <taxon>Dikarya</taxon>
        <taxon>Ascomycota</taxon>
        <taxon>Pezizomycotina</taxon>
        <taxon>Sordariomycetes</taxon>
        <taxon>Sordariomycetidae</taxon>
        <taxon>Sordariales</taxon>
        <taxon>Podosporaceae</taxon>
        <taxon>Podospora</taxon>
    </lineage>
</organism>
<feature type="transmembrane region" description="Helical" evidence="1">
    <location>
        <begin position="53"/>
        <end position="74"/>
    </location>
</feature>
<evidence type="ECO:0000313" key="2">
    <source>
        <dbReference type="EMBL" id="KAK3393073.1"/>
    </source>
</evidence>
<sequence>MANKILLAYAICDVLFVIMGAIVLAFSITVQNIQFEVPTDGRQAARNILYQRFPLTAGIANAVFIFATFLVTVPGLITPARGWLKLGAWMTTISGVFSLLLGLYLWITTLRTKGDFAPLWAAQTPDVQDLMQTAFACCGYFNSTSPAFVTNPTCSSPAAAALMRGCATPITSFANIFVDDIFTAMFGMVGIDFVFIMATACLLKQRKERERFRHIDEKSGRGGF</sequence>
<comment type="caution">
    <text evidence="2">The sequence shown here is derived from an EMBL/GenBank/DDBJ whole genome shotgun (WGS) entry which is preliminary data.</text>
</comment>
<reference evidence="2" key="2">
    <citation type="submission" date="2023-06" db="EMBL/GenBank/DDBJ databases">
        <authorList>
            <consortium name="Lawrence Berkeley National Laboratory"/>
            <person name="Haridas S."/>
            <person name="Hensen N."/>
            <person name="Bonometti L."/>
            <person name="Westerberg I."/>
            <person name="Brannstrom I.O."/>
            <person name="Guillou S."/>
            <person name="Cros-Aarteil S."/>
            <person name="Calhoun S."/>
            <person name="Kuo A."/>
            <person name="Mondo S."/>
            <person name="Pangilinan J."/>
            <person name="Riley R."/>
            <person name="LaButti K."/>
            <person name="Andreopoulos B."/>
            <person name="Lipzen A."/>
            <person name="Chen C."/>
            <person name="Yanf M."/>
            <person name="Daum C."/>
            <person name="Ng V."/>
            <person name="Clum A."/>
            <person name="Steindorff A."/>
            <person name="Ohm R."/>
            <person name="Martin F."/>
            <person name="Silar P."/>
            <person name="Natvig D."/>
            <person name="Lalanne C."/>
            <person name="Gautier V."/>
            <person name="Ament-velasquez S.L."/>
            <person name="Kruys A."/>
            <person name="Hutchinson M.I."/>
            <person name="Powell A.J."/>
            <person name="Barry K."/>
            <person name="Miller A.N."/>
            <person name="Grigoriev I.V."/>
            <person name="Debuchy R."/>
            <person name="Gladieux P."/>
            <person name="Thoren M.H."/>
            <person name="Johannesson H."/>
        </authorList>
    </citation>
    <scope>NUCLEOTIDE SEQUENCE</scope>
    <source>
        <strain evidence="2">CBS 232.78</strain>
    </source>
</reference>